<proteinExistence type="predicted"/>
<keyword evidence="3" id="KW-1185">Reference proteome</keyword>
<sequence>MVITVQSDSRSKKALVFGISLAVVVMAAVGIGGAYWWQQRDEPSQASAADCALAQKIIDEAQELPEDKAAVAKWRKATRDLRISEMKDGYLGLRIATYEQWAADRATGTAEAPTDQELADMTKTANSHCTEAERTLVIPPIAS</sequence>
<dbReference type="RefSeq" id="WP_165256161.1">
    <property type="nucleotide sequence ID" value="NZ_JAAKZY010000017.1"/>
</dbReference>
<accession>A0A6G4V124</accession>
<feature type="transmembrane region" description="Helical" evidence="1">
    <location>
        <begin position="14"/>
        <end position="37"/>
    </location>
</feature>
<reference evidence="2 3" key="1">
    <citation type="submission" date="2020-02" db="EMBL/GenBank/DDBJ databases">
        <title>Whole-genome analyses of novel actinobacteria.</title>
        <authorList>
            <person name="Sahin N."/>
            <person name="Gencbay T."/>
        </authorList>
    </citation>
    <scope>NUCLEOTIDE SEQUENCE [LARGE SCALE GENOMIC DNA]</scope>
    <source>
        <strain evidence="2 3">HC44</strain>
    </source>
</reference>
<keyword evidence="1" id="KW-0472">Membrane</keyword>
<gene>
    <name evidence="2" type="ORF">G5C60_07935</name>
</gene>
<keyword evidence="1" id="KW-1133">Transmembrane helix</keyword>
<protein>
    <submittedName>
        <fullName evidence="2">Uncharacterized protein</fullName>
    </submittedName>
</protein>
<dbReference type="Proteomes" id="UP000472335">
    <property type="component" value="Unassembled WGS sequence"/>
</dbReference>
<keyword evidence="1" id="KW-0812">Transmembrane</keyword>
<organism evidence="2 3">
    <name type="scientific">Streptomyces scabichelini</name>
    <dbReference type="NCBI Taxonomy" id="2711217"/>
    <lineage>
        <taxon>Bacteria</taxon>
        <taxon>Bacillati</taxon>
        <taxon>Actinomycetota</taxon>
        <taxon>Actinomycetes</taxon>
        <taxon>Kitasatosporales</taxon>
        <taxon>Streptomycetaceae</taxon>
        <taxon>Streptomyces</taxon>
    </lineage>
</organism>
<dbReference type="EMBL" id="JAAKZY010000017">
    <property type="protein sequence ID" value="NGO07583.1"/>
    <property type="molecule type" value="Genomic_DNA"/>
</dbReference>
<comment type="caution">
    <text evidence="2">The sequence shown here is derived from an EMBL/GenBank/DDBJ whole genome shotgun (WGS) entry which is preliminary data.</text>
</comment>
<name>A0A6G4V124_9ACTN</name>
<evidence type="ECO:0000256" key="1">
    <source>
        <dbReference type="SAM" id="Phobius"/>
    </source>
</evidence>
<evidence type="ECO:0000313" key="3">
    <source>
        <dbReference type="Proteomes" id="UP000472335"/>
    </source>
</evidence>
<evidence type="ECO:0000313" key="2">
    <source>
        <dbReference type="EMBL" id="NGO07583.1"/>
    </source>
</evidence>
<dbReference type="AlphaFoldDB" id="A0A6G4V124"/>